<comment type="caution">
    <text evidence="5">The sequence shown here is derived from an EMBL/GenBank/DDBJ whole genome shotgun (WGS) entry which is preliminary data.</text>
</comment>
<comment type="cofactor">
    <cofactor evidence="1">
        <name>[3Fe-4S] cluster</name>
        <dbReference type="ChEBI" id="CHEBI:21137"/>
    </cofactor>
</comment>
<gene>
    <name evidence="5" type="ORF">C4532_12105</name>
</gene>
<dbReference type="Pfam" id="PF13085">
    <property type="entry name" value="Fer2_3"/>
    <property type="match status" value="1"/>
</dbReference>
<evidence type="ECO:0000259" key="4">
    <source>
        <dbReference type="Pfam" id="PF13085"/>
    </source>
</evidence>
<proteinExistence type="inferred from homology"/>
<dbReference type="GO" id="GO:0009055">
    <property type="term" value="F:electron transfer activity"/>
    <property type="evidence" value="ECO:0007669"/>
    <property type="project" value="InterPro"/>
</dbReference>
<dbReference type="InterPro" id="IPR050573">
    <property type="entry name" value="SDH/FRD_Iron-Sulfur"/>
</dbReference>
<dbReference type="GO" id="GO:0051536">
    <property type="term" value="F:iron-sulfur cluster binding"/>
    <property type="evidence" value="ECO:0007669"/>
    <property type="project" value="InterPro"/>
</dbReference>
<dbReference type="PANTHER" id="PTHR11921">
    <property type="entry name" value="SUCCINATE DEHYDROGENASE IRON-SULFUR PROTEIN"/>
    <property type="match status" value="1"/>
</dbReference>
<reference evidence="5 6" key="1">
    <citation type="journal article" date="2017" name="ISME J.">
        <title>Energy and carbon metabolisms in a deep terrestrial subsurface fluid microbial community.</title>
        <authorList>
            <person name="Momper L."/>
            <person name="Jungbluth S.P."/>
            <person name="Lee M.D."/>
            <person name="Amend J.P."/>
        </authorList>
    </citation>
    <scope>NUCLEOTIDE SEQUENCE [LARGE SCALE GENOMIC DNA]</scope>
    <source>
        <strain evidence="5">SURF_17</strain>
    </source>
</reference>
<sequence>MEAEKTIRVECFRYDPETDRAPRFETYEVPLNGSMSVHDCLLYIRENLDPGLAYFINCKLGFCLRCRMMVNGKPCFACLTEVDADIRVEPPNKTRVIRDLWSEDV</sequence>
<accession>A0A419EW69</accession>
<dbReference type="PANTHER" id="PTHR11921:SF29">
    <property type="entry name" value="SUCCINATE DEHYDROGENASE [UBIQUINONE] IRON-SULFUR SUBUNIT, MITOCHONDRIAL"/>
    <property type="match status" value="1"/>
</dbReference>
<evidence type="ECO:0000256" key="3">
    <source>
        <dbReference type="ARBA" id="ARBA00034078"/>
    </source>
</evidence>
<dbReference type="InterPro" id="IPR036010">
    <property type="entry name" value="2Fe-2S_ferredoxin-like_sf"/>
</dbReference>
<dbReference type="GO" id="GO:0022904">
    <property type="term" value="P:respiratory electron transport chain"/>
    <property type="evidence" value="ECO:0007669"/>
    <property type="project" value="TreeGrafter"/>
</dbReference>
<evidence type="ECO:0000256" key="1">
    <source>
        <dbReference type="ARBA" id="ARBA00001927"/>
    </source>
</evidence>
<dbReference type="AlphaFoldDB" id="A0A419EW69"/>
<dbReference type="Gene3D" id="3.10.20.30">
    <property type="match status" value="1"/>
</dbReference>
<name>A0A419EW69_9BACT</name>
<dbReference type="GO" id="GO:0009060">
    <property type="term" value="P:aerobic respiration"/>
    <property type="evidence" value="ECO:0007669"/>
    <property type="project" value="TreeGrafter"/>
</dbReference>
<dbReference type="SUPFAM" id="SSF54292">
    <property type="entry name" value="2Fe-2S ferredoxin-like"/>
    <property type="match status" value="1"/>
</dbReference>
<evidence type="ECO:0000313" key="6">
    <source>
        <dbReference type="Proteomes" id="UP000285961"/>
    </source>
</evidence>
<comment type="similarity">
    <text evidence="2">Belongs to the succinate dehydrogenase/fumarate reductase iron-sulfur protein family.</text>
</comment>
<dbReference type="Proteomes" id="UP000285961">
    <property type="component" value="Unassembled WGS sequence"/>
</dbReference>
<dbReference type="EMBL" id="QZKI01000089">
    <property type="protein sequence ID" value="RJP68712.1"/>
    <property type="molecule type" value="Genomic_DNA"/>
</dbReference>
<feature type="domain" description="Succinate dehydogenase/fumarate reductase N-terminal" evidence="4">
    <location>
        <begin position="9"/>
        <end position="100"/>
    </location>
</feature>
<evidence type="ECO:0000313" key="5">
    <source>
        <dbReference type="EMBL" id="RJP68712.1"/>
    </source>
</evidence>
<dbReference type="InterPro" id="IPR025192">
    <property type="entry name" value="Succ_DH/fum_Rdtase_N"/>
</dbReference>
<organism evidence="5 6">
    <name type="scientific">Candidatus Abyssobacteria bacterium SURF_17</name>
    <dbReference type="NCBI Taxonomy" id="2093361"/>
    <lineage>
        <taxon>Bacteria</taxon>
        <taxon>Pseudomonadati</taxon>
        <taxon>Candidatus Hydrogenedentota</taxon>
        <taxon>Candidatus Abyssobacteria</taxon>
    </lineage>
</organism>
<dbReference type="InterPro" id="IPR012675">
    <property type="entry name" value="Beta-grasp_dom_sf"/>
</dbReference>
<evidence type="ECO:0000256" key="2">
    <source>
        <dbReference type="ARBA" id="ARBA00009433"/>
    </source>
</evidence>
<comment type="cofactor">
    <cofactor evidence="3">
        <name>[2Fe-2S] cluster</name>
        <dbReference type="ChEBI" id="CHEBI:190135"/>
    </cofactor>
</comment>
<protein>
    <recommendedName>
        <fullName evidence="4">Succinate dehydogenase/fumarate reductase N-terminal domain-containing protein</fullName>
    </recommendedName>
</protein>